<feature type="signal peptide" evidence="1">
    <location>
        <begin position="1"/>
        <end position="28"/>
    </location>
</feature>
<evidence type="ECO:0000256" key="1">
    <source>
        <dbReference type="SAM" id="SignalP"/>
    </source>
</evidence>
<name>A0A166WYT3_9AGAM</name>
<keyword evidence="3" id="KW-1185">Reference proteome</keyword>
<evidence type="ECO:0000313" key="3">
    <source>
        <dbReference type="Proteomes" id="UP000076532"/>
    </source>
</evidence>
<dbReference type="Proteomes" id="UP000076532">
    <property type="component" value="Unassembled WGS sequence"/>
</dbReference>
<gene>
    <name evidence="2" type="ORF">FIBSPDRAFT_846355</name>
</gene>
<organism evidence="2 3">
    <name type="scientific">Athelia psychrophila</name>
    <dbReference type="NCBI Taxonomy" id="1759441"/>
    <lineage>
        <taxon>Eukaryota</taxon>
        <taxon>Fungi</taxon>
        <taxon>Dikarya</taxon>
        <taxon>Basidiomycota</taxon>
        <taxon>Agaricomycotina</taxon>
        <taxon>Agaricomycetes</taxon>
        <taxon>Agaricomycetidae</taxon>
        <taxon>Atheliales</taxon>
        <taxon>Atheliaceae</taxon>
        <taxon>Athelia</taxon>
    </lineage>
</organism>
<dbReference type="EMBL" id="KV417480">
    <property type="protein sequence ID" value="KZP34250.1"/>
    <property type="molecule type" value="Genomic_DNA"/>
</dbReference>
<sequence>MQAGPRCSNCLFLGRAAFTTLLFDLACARPWPNHLHRCTRVGVVVHPPNAIHLGARTTDTVRVPLQSSSCTHAVCHSRQPPLRLCGDTTPC</sequence>
<reference evidence="2 3" key="1">
    <citation type="journal article" date="2016" name="Mol. Biol. Evol.">
        <title>Comparative Genomics of Early-Diverging Mushroom-Forming Fungi Provides Insights into the Origins of Lignocellulose Decay Capabilities.</title>
        <authorList>
            <person name="Nagy L.G."/>
            <person name="Riley R."/>
            <person name="Tritt A."/>
            <person name="Adam C."/>
            <person name="Daum C."/>
            <person name="Floudas D."/>
            <person name="Sun H."/>
            <person name="Yadav J.S."/>
            <person name="Pangilinan J."/>
            <person name="Larsson K.H."/>
            <person name="Matsuura K."/>
            <person name="Barry K."/>
            <person name="Labutti K."/>
            <person name="Kuo R."/>
            <person name="Ohm R.A."/>
            <person name="Bhattacharya S.S."/>
            <person name="Shirouzu T."/>
            <person name="Yoshinaga Y."/>
            <person name="Martin F.M."/>
            <person name="Grigoriev I.V."/>
            <person name="Hibbett D.S."/>
        </authorList>
    </citation>
    <scope>NUCLEOTIDE SEQUENCE [LARGE SCALE GENOMIC DNA]</scope>
    <source>
        <strain evidence="2 3">CBS 109695</strain>
    </source>
</reference>
<accession>A0A166WYT3</accession>
<protein>
    <recommendedName>
        <fullName evidence="4">Secreted protein</fullName>
    </recommendedName>
</protein>
<evidence type="ECO:0000313" key="2">
    <source>
        <dbReference type="EMBL" id="KZP34250.1"/>
    </source>
</evidence>
<feature type="chain" id="PRO_5007882083" description="Secreted protein" evidence="1">
    <location>
        <begin position="29"/>
        <end position="91"/>
    </location>
</feature>
<proteinExistence type="predicted"/>
<keyword evidence="1" id="KW-0732">Signal</keyword>
<dbReference type="AlphaFoldDB" id="A0A166WYT3"/>
<evidence type="ECO:0008006" key="4">
    <source>
        <dbReference type="Google" id="ProtNLM"/>
    </source>
</evidence>